<reference evidence="3 4" key="1">
    <citation type="submission" date="2023-10" db="EMBL/GenBank/DDBJ databases">
        <title>Draft genome sequence of Xylaria bambusicola isolate GMP-LS, the root and basal stem rot pathogen of sugarcane in Indonesia.</title>
        <authorList>
            <person name="Selvaraj P."/>
            <person name="Muralishankar V."/>
            <person name="Muruganantham S."/>
            <person name="Sp S."/>
            <person name="Haryani S."/>
            <person name="Lau K.J.X."/>
            <person name="Naqvi N.I."/>
        </authorList>
    </citation>
    <scope>NUCLEOTIDE SEQUENCE [LARGE SCALE GENOMIC DNA]</scope>
    <source>
        <strain evidence="3">GMP-LS</strain>
    </source>
</reference>
<dbReference type="GO" id="GO:0016491">
    <property type="term" value="F:oxidoreductase activity"/>
    <property type="evidence" value="ECO:0007669"/>
    <property type="project" value="InterPro"/>
</dbReference>
<dbReference type="AlphaFoldDB" id="A0AAN7UH66"/>
<dbReference type="Pfam" id="PF01070">
    <property type="entry name" value="FMN_dh"/>
    <property type="match status" value="1"/>
</dbReference>
<dbReference type="InterPro" id="IPR000262">
    <property type="entry name" value="FMN-dep_DH"/>
</dbReference>
<evidence type="ECO:0000259" key="2">
    <source>
        <dbReference type="Pfam" id="PF01070"/>
    </source>
</evidence>
<sequence>MAENSAVAPIYADYSLEIYAKGMLQGCPPVITTDPNKLRLQAKKVMREDAYNYIAGGAGERATMDANRLAFRQWKIVPRMMRPNAPRDLKVALFGEQYGKMKAK</sequence>
<name>A0AAN7UH66_9PEZI</name>
<feature type="domain" description="FMN-dependent dehydrogenase" evidence="2">
    <location>
        <begin position="42"/>
        <end position="98"/>
    </location>
</feature>
<dbReference type="Proteomes" id="UP001305414">
    <property type="component" value="Unassembled WGS sequence"/>
</dbReference>
<comment type="caution">
    <text evidence="3">The sequence shown here is derived from an EMBL/GenBank/DDBJ whole genome shotgun (WGS) entry which is preliminary data.</text>
</comment>
<comment type="cofactor">
    <cofactor evidence="1">
        <name>FMN</name>
        <dbReference type="ChEBI" id="CHEBI:58210"/>
    </cofactor>
</comment>
<evidence type="ECO:0000256" key="1">
    <source>
        <dbReference type="ARBA" id="ARBA00001917"/>
    </source>
</evidence>
<dbReference type="InterPro" id="IPR013785">
    <property type="entry name" value="Aldolase_TIM"/>
</dbReference>
<dbReference type="EMBL" id="JAWHQM010000008">
    <property type="protein sequence ID" value="KAK5628212.1"/>
    <property type="molecule type" value="Genomic_DNA"/>
</dbReference>
<organism evidence="3 4">
    <name type="scientific">Xylaria bambusicola</name>
    <dbReference type="NCBI Taxonomy" id="326684"/>
    <lineage>
        <taxon>Eukaryota</taxon>
        <taxon>Fungi</taxon>
        <taxon>Dikarya</taxon>
        <taxon>Ascomycota</taxon>
        <taxon>Pezizomycotina</taxon>
        <taxon>Sordariomycetes</taxon>
        <taxon>Xylariomycetidae</taxon>
        <taxon>Xylariales</taxon>
        <taxon>Xylariaceae</taxon>
        <taxon>Xylaria</taxon>
    </lineage>
</organism>
<proteinExistence type="predicted"/>
<dbReference type="SUPFAM" id="SSF51395">
    <property type="entry name" value="FMN-linked oxidoreductases"/>
    <property type="match status" value="1"/>
</dbReference>
<gene>
    <name evidence="3" type="ORF">RRF57_003927</name>
</gene>
<dbReference type="Gene3D" id="3.20.20.70">
    <property type="entry name" value="Aldolase class I"/>
    <property type="match status" value="1"/>
</dbReference>
<protein>
    <recommendedName>
        <fullName evidence="2">FMN-dependent dehydrogenase domain-containing protein</fullName>
    </recommendedName>
</protein>
<evidence type="ECO:0000313" key="3">
    <source>
        <dbReference type="EMBL" id="KAK5628212.1"/>
    </source>
</evidence>
<evidence type="ECO:0000313" key="4">
    <source>
        <dbReference type="Proteomes" id="UP001305414"/>
    </source>
</evidence>
<accession>A0AAN7UH66</accession>
<keyword evidence="4" id="KW-1185">Reference proteome</keyword>